<dbReference type="Gene3D" id="1.25.40.10">
    <property type="entry name" value="Tetratricopeptide repeat domain"/>
    <property type="match status" value="2"/>
</dbReference>
<protein>
    <recommendedName>
        <fullName evidence="4">Protein kinase domain-containing protein</fullName>
    </recommendedName>
</protein>
<evidence type="ECO:0000313" key="6">
    <source>
        <dbReference type="Proteomes" id="UP001521785"/>
    </source>
</evidence>
<comment type="caution">
    <text evidence="5">The sequence shown here is derived from an EMBL/GenBank/DDBJ whole genome shotgun (WGS) entry which is preliminary data.</text>
</comment>
<sequence length="845" mass="97316">MDTVKKLIGRHLSDEYMEKELWRKYNLGCDKYDQKRYDQAERYFRFVVQESERVYEADHDITIESKYRLGRTVHFQRKYDEAEKLLRQAAQAQERSLGPGHKDTIYSQYWLGITLFRQRKYSEAENLLRELVLVGGRSLEPNHEIILEGQYRLGSVLSRQGKHIEAENLLRQVVRVWEESLEPIHEDIVLGNYWLARALFDQGKYNEAENQLRKLIQVGERSLEPNDTIILQAKYWLARALSCQGKYSEAENLLRQVVRIWKKSFGPNHEETLCGQYWLGCTLSGQGKFYEAEKIFRWIMQGKGKTDHKFMHKAKYQLARIYFEQGKHVESEDLLRQVPRSSRRPSGLDDNEFQEFQESLDRKGEAMRISRNDLSDTFQRMGWRDAVDDGHEEALESLASPRESHQEVRPLSPTVATTKQAQKSRLESYFPPGRQDTILYSDSTIREIQVLLGRIDIKWSRVPRIYIILRITGYLNLLDSLIDVGFSDYWLPVTEQGLPDCLQPSARAKFVRAQKLILTKSLDLERGQNGQHCYFEQGESLPFDYQGRLGSGGFGQVDKIISHTSFKEYALKRVRRNIAFGGRQRSAIMQFIGEIEILKRLKHQHVAEYVGSYTDTKHIGLVMSPVADMNLMDYIGCVSTSNCRELRTFFGCLARALEFLHAENIRHKDIKPNNILVNHGNVLFTDFGLSLDFGDADGSTTTGIPNGMSPRYCAPEVAERDSRNTKSDIWSLGVVFMEMTVVLKGKSIQDMDGFFEGHGSERKYIRTNLAAFKEFTAELEDIGELSDNKALHWAAQMLVVEQRERPTASELVTSITSPGEEGEASQFCGICCVSAEEDEFSDFSD</sequence>
<evidence type="ECO:0000259" key="4">
    <source>
        <dbReference type="PROSITE" id="PS50011"/>
    </source>
</evidence>
<dbReference type="SUPFAM" id="SSF48452">
    <property type="entry name" value="TPR-like"/>
    <property type="match status" value="2"/>
</dbReference>
<keyword evidence="6" id="KW-1185">Reference proteome</keyword>
<dbReference type="SMART" id="SM00220">
    <property type="entry name" value="S_TKc"/>
    <property type="match status" value="1"/>
</dbReference>
<accession>A0ABR3R0P6</accession>
<dbReference type="Gene3D" id="1.10.510.10">
    <property type="entry name" value="Transferase(Phosphotransferase) domain 1"/>
    <property type="match status" value="1"/>
</dbReference>
<name>A0ABR3R0P6_9PLEO</name>
<dbReference type="Pfam" id="PF13424">
    <property type="entry name" value="TPR_12"/>
    <property type="match status" value="3"/>
</dbReference>
<feature type="domain" description="Protein kinase" evidence="4">
    <location>
        <begin position="543"/>
        <end position="820"/>
    </location>
</feature>
<dbReference type="PANTHER" id="PTHR45641">
    <property type="entry name" value="TETRATRICOPEPTIDE REPEAT PROTEIN (AFU_ORTHOLOGUE AFUA_6G03870)"/>
    <property type="match status" value="1"/>
</dbReference>
<keyword evidence="1" id="KW-0677">Repeat</keyword>
<dbReference type="SUPFAM" id="SSF56112">
    <property type="entry name" value="Protein kinase-like (PK-like)"/>
    <property type="match status" value="1"/>
</dbReference>
<evidence type="ECO:0000256" key="3">
    <source>
        <dbReference type="SAM" id="MobiDB-lite"/>
    </source>
</evidence>
<evidence type="ECO:0000313" key="5">
    <source>
        <dbReference type="EMBL" id="KAL1597984.1"/>
    </source>
</evidence>
<dbReference type="InterPro" id="IPR011990">
    <property type="entry name" value="TPR-like_helical_dom_sf"/>
</dbReference>
<dbReference type="PROSITE" id="PS50011">
    <property type="entry name" value="PROTEIN_KINASE_DOM"/>
    <property type="match status" value="1"/>
</dbReference>
<dbReference type="PANTHER" id="PTHR45641:SF19">
    <property type="entry name" value="NEPHROCYSTIN-3"/>
    <property type="match status" value="1"/>
</dbReference>
<reference evidence="5 6" key="1">
    <citation type="submission" date="2024-02" db="EMBL/GenBank/DDBJ databases">
        <title>De novo assembly and annotation of 12 fungi associated with fruit tree decline syndrome in Ontario, Canada.</title>
        <authorList>
            <person name="Sulman M."/>
            <person name="Ellouze W."/>
            <person name="Ilyukhin E."/>
        </authorList>
    </citation>
    <scope>NUCLEOTIDE SEQUENCE [LARGE SCALE GENOMIC DNA]</scope>
    <source>
        <strain evidence="5 6">M42-189</strain>
    </source>
</reference>
<dbReference type="InterPro" id="IPR019734">
    <property type="entry name" value="TPR_rpt"/>
</dbReference>
<keyword evidence="2" id="KW-0802">TPR repeat</keyword>
<feature type="region of interest" description="Disordered" evidence="3">
    <location>
        <begin position="334"/>
        <end position="353"/>
    </location>
</feature>
<dbReference type="Pfam" id="PF00069">
    <property type="entry name" value="Pkinase"/>
    <property type="match status" value="1"/>
</dbReference>
<dbReference type="PROSITE" id="PS00108">
    <property type="entry name" value="PROTEIN_KINASE_ST"/>
    <property type="match status" value="1"/>
</dbReference>
<dbReference type="InterPro" id="IPR008271">
    <property type="entry name" value="Ser/Thr_kinase_AS"/>
</dbReference>
<organism evidence="5 6">
    <name type="scientific">Paraconiothyrium brasiliense</name>
    <dbReference type="NCBI Taxonomy" id="300254"/>
    <lineage>
        <taxon>Eukaryota</taxon>
        <taxon>Fungi</taxon>
        <taxon>Dikarya</taxon>
        <taxon>Ascomycota</taxon>
        <taxon>Pezizomycotina</taxon>
        <taxon>Dothideomycetes</taxon>
        <taxon>Pleosporomycetidae</taxon>
        <taxon>Pleosporales</taxon>
        <taxon>Massarineae</taxon>
        <taxon>Didymosphaeriaceae</taxon>
        <taxon>Paraconiothyrium</taxon>
    </lineage>
</organism>
<dbReference type="InterPro" id="IPR011009">
    <property type="entry name" value="Kinase-like_dom_sf"/>
</dbReference>
<dbReference type="CDD" id="cd00180">
    <property type="entry name" value="PKc"/>
    <property type="match status" value="1"/>
</dbReference>
<evidence type="ECO:0000256" key="1">
    <source>
        <dbReference type="ARBA" id="ARBA00022737"/>
    </source>
</evidence>
<dbReference type="InterPro" id="IPR000719">
    <property type="entry name" value="Prot_kinase_dom"/>
</dbReference>
<dbReference type="Proteomes" id="UP001521785">
    <property type="component" value="Unassembled WGS sequence"/>
</dbReference>
<dbReference type="SMART" id="SM00028">
    <property type="entry name" value="TPR"/>
    <property type="match status" value="6"/>
</dbReference>
<proteinExistence type="predicted"/>
<dbReference type="EMBL" id="JAKJXO020000012">
    <property type="protein sequence ID" value="KAL1597984.1"/>
    <property type="molecule type" value="Genomic_DNA"/>
</dbReference>
<gene>
    <name evidence="5" type="ORF">SLS60_008472</name>
</gene>
<evidence type="ECO:0000256" key="2">
    <source>
        <dbReference type="ARBA" id="ARBA00022803"/>
    </source>
</evidence>